<dbReference type="EMBL" id="CP092423">
    <property type="protein sequence ID" value="ULP40853.1"/>
    <property type="molecule type" value="Genomic_DNA"/>
</dbReference>
<evidence type="ECO:0000313" key="4">
    <source>
        <dbReference type="Proteomes" id="UP000199251"/>
    </source>
</evidence>
<feature type="compositionally biased region" description="Basic and acidic residues" evidence="1">
    <location>
        <begin position="36"/>
        <end position="45"/>
    </location>
</feature>
<dbReference type="RefSeq" id="WP_090603845.1">
    <property type="nucleotide sequence ID" value="NZ_CP092423.2"/>
</dbReference>
<dbReference type="Proteomes" id="UP000199251">
    <property type="component" value="Unassembled WGS sequence"/>
</dbReference>
<keyword evidence="5" id="KW-1185">Reference proteome</keyword>
<dbReference type="Proteomes" id="UP001055171">
    <property type="component" value="Chromosome"/>
</dbReference>
<sequence>MDAIHRSDDDSDNLNALDFGEESGYESGAVLDYGDETGRGMHDALDFGEESGYESGGVPGTGDKSGRDPGEQPTMVARYTDEQAELPDTTAGLRTTDSLHGDGGETRDTDAEEDEFHWERTTVTNPPQTVSVTALMDGKIQKVELSAAVASMTESELAEEILIVADVASQRASSVLHTLLLESMKAQGLGGDGPLADIFGSRSLDLRPPEQAVKAEAEAFATRYTSHDADAQATQSSIHAAGS</sequence>
<evidence type="ECO:0000313" key="3">
    <source>
        <dbReference type="EMBL" id="ULP40853.1"/>
    </source>
</evidence>
<gene>
    <name evidence="2" type="primary">espH_6</name>
    <name evidence="2" type="ORF">BN1232_03736</name>
    <name evidence="3" type="ORF">MJO58_18225</name>
</gene>
<reference evidence="2 4" key="1">
    <citation type="submission" date="2015-03" db="EMBL/GenBank/DDBJ databases">
        <authorList>
            <person name="Urmite Genomes"/>
        </authorList>
    </citation>
    <scope>NUCLEOTIDE SEQUENCE [LARGE SCALE GENOMIC DNA]</scope>
    <source>
        <strain evidence="2 4">CSUR P1491</strain>
    </source>
</reference>
<dbReference type="OrthoDB" id="4641051at2"/>
<reference evidence="3" key="2">
    <citation type="submission" date="2022-08" db="EMBL/GenBank/DDBJ databases">
        <title>Complete genome sequence of 14 non-tuberculosis mycobacteria type-strains.</title>
        <authorList>
            <person name="Igarashi Y."/>
            <person name="Osugi A."/>
            <person name="Mitarai S."/>
        </authorList>
    </citation>
    <scope>NUCLEOTIDE SEQUENCE</scope>
    <source>
        <strain evidence="3">ATCC 51985</strain>
    </source>
</reference>
<evidence type="ECO:0000313" key="2">
    <source>
        <dbReference type="EMBL" id="CQD17061.1"/>
    </source>
</evidence>
<proteinExistence type="predicted"/>
<evidence type="ECO:0000256" key="1">
    <source>
        <dbReference type="SAM" id="MobiDB-lite"/>
    </source>
</evidence>
<dbReference type="AlphaFoldDB" id="A0A0E4GZ77"/>
<feature type="compositionally biased region" description="Basic and acidic residues" evidence="1">
    <location>
        <begin position="97"/>
        <end position="109"/>
    </location>
</feature>
<accession>A0A0E4GZ77</accession>
<dbReference type="EMBL" id="CTEE01000001">
    <property type="protein sequence ID" value="CQD17061.1"/>
    <property type="molecule type" value="Genomic_DNA"/>
</dbReference>
<protein>
    <submittedName>
        <fullName evidence="2">ESX-1 secretion-associated protein EspH</fullName>
    </submittedName>
</protein>
<dbReference type="STRING" id="141349.BN1232_03736"/>
<evidence type="ECO:0000313" key="5">
    <source>
        <dbReference type="Proteomes" id="UP001055171"/>
    </source>
</evidence>
<organism evidence="2 4">
    <name type="scientific">Mycobacterium lentiflavum</name>
    <dbReference type="NCBI Taxonomy" id="141349"/>
    <lineage>
        <taxon>Bacteria</taxon>
        <taxon>Bacillati</taxon>
        <taxon>Actinomycetota</taxon>
        <taxon>Actinomycetes</taxon>
        <taxon>Mycobacteriales</taxon>
        <taxon>Mycobacteriaceae</taxon>
        <taxon>Mycobacterium</taxon>
        <taxon>Mycobacterium simiae complex</taxon>
    </lineage>
</organism>
<feature type="region of interest" description="Disordered" evidence="1">
    <location>
        <begin position="1"/>
        <end position="113"/>
    </location>
</feature>
<name>A0A0E4GZ77_MYCLN</name>